<protein>
    <submittedName>
        <fullName evidence="1">Uncharacterized protein</fullName>
    </submittedName>
</protein>
<reference evidence="1" key="1">
    <citation type="submission" date="2013-12" db="EMBL/GenBank/DDBJ databases">
        <title>The Genome Sequence of Aphanomyces invadans NJM9701.</title>
        <authorList>
            <consortium name="The Broad Institute Genomics Platform"/>
            <person name="Russ C."/>
            <person name="Tyler B."/>
            <person name="van West P."/>
            <person name="Dieguez-Uribeondo J."/>
            <person name="Young S.K."/>
            <person name="Zeng Q."/>
            <person name="Gargeya S."/>
            <person name="Fitzgerald M."/>
            <person name="Abouelleil A."/>
            <person name="Alvarado L."/>
            <person name="Chapman S.B."/>
            <person name="Gainer-Dewar J."/>
            <person name="Goldberg J."/>
            <person name="Griggs A."/>
            <person name="Gujja S."/>
            <person name="Hansen M."/>
            <person name="Howarth C."/>
            <person name="Imamovic A."/>
            <person name="Ireland A."/>
            <person name="Larimer J."/>
            <person name="McCowan C."/>
            <person name="Murphy C."/>
            <person name="Pearson M."/>
            <person name="Poon T.W."/>
            <person name="Priest M."/>
            <person name="Roberts A."/>
            <person name="Saif S."/>
            <person name="Shea T."/>
            <person name="Sykes S."/>
            <person name="Wortman J."/>
            <person name="Nusbaum C."/>
            <person name="Birren B."/>
        </authorList>
    </citation>
    <scope>NUCLEOTIDE SEQUENCE [LARGE SCALE GENOMIC DNA]</scope>
    <source>
        <strain evidence="1">NJM9701</strain>
    </source>
</reference>
<evidence type="ECO:0000313" key="1">
    <source>
        <dbReference type="EMBL" id="ETW09673.1"/>
    </source>
</evidence>
<dbReference type="RefSeq" id="XP_008861084.1">
    <property type="nucleotide sequence ID" value="XM_008862862.1"/>
</dbReference>
<name>A0A024UVI2_9STRA</name>
<dbReference type="OrthoDB" id="78342at2759"/>
<proteinExistence type="predicted"/>
<accession>A0A024UVI2</accession>
<dbReference type="GeneID" id="20077238"/>
<dbReference type="VEuPathDB" id="FungiDB:H310_00188"/>
<gene>
    <name evidence="1" type="ORF">H310_00188</name>
</gene>
<dbReference type="eggNOG" id="ENOG502SE6W">
    <property type="taxonomic scope" value="Eukaryota"/>
</dbReference>
<organism evidence="1">
    <name type="scientific">Aphanomyces invadans</name>
    <dbReference type="NCBI Taxonomy" id="157072"/>
    <lineage>
        <taxon>Eukaryota</taxon>
        <taxon>Sar</taxon>
        <taxon>Stramenopiles</taxon>
        <taxon>Oomycota</taxon>
        <taxon>Saprolegniomycetes</taxon>
        <taxon>Saprolegniales</taxon>
        <taxon>Verrucalvaceae</taxon>
        <taxon>Aphanomyces</taxon>
    </lineage>
</organism>
<sequence length="1979" mass="237233">MASSETDSSIGASDGGVVLTATALRHLEVEKAHLRFKLADAEKQSELRHGQVAAYESKIQDLLLLVEMNKKVAAEALRCSTTTAQRLDEANEQLERWQHRGIASLARRRRHRHLSQILATLKSHAVRVRTWCLLLIRRRQLTLRLAFVRWTTSSLVVTSSSAAQQTQSLSQPTVPLQPPPLVVHSLDALRHRLEKQMLALAKPHATSLRRNIFSSWKGTLSTSHDQKHTAQVWYTRNLRYLLRRVWTTWSNHIATRASSRRSTRWRLLRSQWQRWVKYKWVQVRRRYLLGKVMDAKRRRRLAQGLVVWQLHSKNYQIHTWLACLEDAKTALAEERSTCAKQKADVDAYLELQTSAEQERHRAIGNHIDLCLRFMRWGGYVRLQHRVNLLATQHASKRTAQVVRKLFFRWRSLRHTRQMARQCIRHLRGQHTRRFAHQVLFQWWRLCRRTKLLQRSITKRLRALLATGMSMLVAASVRRHKEQELHLQLKYSHIHSDLDLKLEQSRRHCQASHAAHYMAYIRRRHYLRRVVTQWGRCLPRRRLLKRLLARVVERWQRRKHRAWTKWTAHSIQGKWELIWSRACTHRLHEAALSRPFAAWRRVTSNSARLKKRRFYMQSAFALWCVSVGRRRTQVQAANDIFHVLRRGQCRYRFAVWRRKIALQSRVALYRSNRHHQLLCRMFRAWRKFAWGQCHVAVAASNAGQARNIASHAKHLLRWAFRAWHLWLHHIQTRRAHAERSLRRGLLGWQWSHVQAFGVWKHKVCHRKQAQSALARILKRHKLGHKGLVVAWTRWTWSSRVLSVTHQFQQRLRHAHRDAKLAQVSRRTNTLVSTTWMRWRYQVAATRKIVHGSDAMMHRRQRQHVTWLFRTWTAYHLRRHEQIASLRQLGRRRCGRSLASALLRWRGHSHAQLGLQYDEAANAASKQVAAIMLHQQRAAWQRQLVQAWNRYTRNSIHIRQSLYRRLGYIAECQLRWGWKQWLAMQSPVRNARGLRLLQLHWDRRRLHQSFREWHHLSLEAWRRHDVLHRLLTKTQAKLTRRGFIRWLLAATAARQCVQRAKFAKYTGRQSEGLRQCLQLQWYWHRWYRYHLVRQDQRRQWSHRQGMARSYLLRRCMSTWTIFRIARNGRHGVLRALWKTMRRHYLALALSSWRRKAQRLSLHESTTKSECKFKRATRTVAHLIDLQAKHGLLGRCMFAWRSVTVPRHTRLAIAWSSWMDVMKRARFARHVRAIHTLATRFHCWNATVARRRHQRRVLRSFASRRYRRDILCGFYTWHHLVRRSMHDECLQRVVIIEDMVASQTLVLDTLHFLRPIVHRWRQAAVAAQSNRSALAMAQEEMVKLLWSHWATYSRRRRRVIHMQTSLRTRFVRHVMAAWSRWQRRWTAKQRMLRSCVVLSMRRQLSSSWTKWLRQHQRQMALTLHLSIANERQGLETKAAGVQRSARRYASLAILRSEVTSVALVWSAWTRLVRMRRWWWRKRRSRQLRRTWHAWEASMRVWKGCRLKDAMDRWHLRAVRCVQVRLTRDRCVTRWLHDRHAWLQRFVWQHWRSFLHGHSQWRQRQVCLGHHKAQRALLRHCMAAWRKTLVVEADDKASTRALLGLILTSWQHAAKGRASRRAKSRAQHDQMMLLCRYLEMHMSHLTPRLPAIFFAWKQVVFDSNSESRHGHLRHKWITIRSLRNLVCQWSEYTRYHHRRRASAVAHMTASRDRTRRMKAWHAWLIASRDKPNAVSSRHHLRHMWRLWVESTFPRGARACRDRERWSDFVRRVRSSTAKAVVFHTWRQFVVAPATLDEVHDVKSSPAYAGCGTWQPILRRAADIAISWQRRQVEHAWWRWFLHVNGLSFDLALTSTTASSTASAVAHWTLAQWNASVLHARRQQRWLMAFFTKTCHVQQLRRRFVRWKAALGAAAPHLQLRARAVSDMQFKRRVAKLRRYFVLRGFDRWKAWYIFEALADAEREHALLMDALQDIASYRMSLDM</sequence>
<dbReference type="EMBL" id="KI913952">
    <property type="protein sequence ID" value="ETW09673.1"/>
    <property type="molecule type" value="Genomic_DNA"/>
</dbReference>